<organism evidence="10 11">
    <name type="scientific">Aromatoleum bremense</name>
    <dbReference type="NCBI Taxonomy" id="76115"/>
    <lineage>
        <taxon>Bacteria</taxon>
        <taxon>Pseudomonadati</taxon>
        <taxon>Pseudomonadota</taxon>
        <taxon>Betaproteobacteria</taxon>
        <taxon>Rhodocyclales</taxon>
        <taxon>Rhodocyclaceae</taxon>
        <taxon>Aromatoleum</taxon>
    </lineage>
</organism>
<dbReference type="EMBL" id="WTVP01000019">
    <property type="protein sequence ID" value="NMG15631.1"/>
    <property type="molecule type" value="Genomic_DNA"/>
</dbReference>
<evidence type="ECO:0000256" key="3">
    <source>
        <dbReference type="ARBA" id="ARBA00022741"/>
    </source>
</evidence>
<sequence>MNDAAPLPYGFASTHGILVAGRSDASAELVLRDDASLAALAEVRRTLGVPVSITRVTRAVFEARLADAYNGTDSSAAEVIADAGQDIDLSKLITELPAVADLLDSQDDAPIIRMINALLTQAVRDGASDIHIEPYERRSLVRLRRDGILRDIAEVHRGLHAAMASRIKIMANLDIAEKRLPQDGRIGLRLAGRQVDVRVSTLPTTHGERIVLRLLDKSTAQLGLDALGMAPDTRASFGALLGQPHGIVLVTGPTGSGKSTTLYAAIQSMDAARMNIVTVEDPVEYDLPGVGQIQANPRIDLTFARALRAILRQDPDVIMIGEIRDLETAQIAVQASLTGHLVLATLHTNDAPSAVTRLADMGVEPFLLASTLRGVLAQRLVRRLCPACREAAPATASEAAAFGDACPATLWTAHACPACSHTGYSGRSGLYELLVTDEALARLIHDGADEAQLRGHARRAGTRSLRDDGLRYLADGLTSAEELLRVTKD</sequence>
<dbReference type="NCBIfam" id="TIGR02533">
    <property type="entry name" value="type_II_gspE"/>
    <property type="match status" value="1"/>
</dbReference>
<evidence type="ECO:0000313" key="11">
    <source>
        <dbReference type="Proteomes" id="UP000633943"/>
    </source>
</evidence>
<dbReference type="InterPro" id="IPR037257">
    <property type="entry name" value="T2SS_E_N_sf"/>
</dbReference>
<dbReference type="InterPro" id="IPR013369">
    <property type="entry name" value="T2SS_GspE"/>
</dbReference>
<dbReference type="Gene3D" id="3.30.450.90">
    <property type="match status" value="1"/>
</dbReference>
<feature type="domain" description="Bacterial type II secretion system protein E" evidence="9">
    <location>
        <begin position="311"/>
        <end position="325"/>
    </location>
</feature>
<evidence type="ECO:0000256" key="1">
    <source>
        <dbReference type="ARBA" id="ARBA00006611"/>
    </source>
</evidence>
<dbReference type="Pfam" id="PF22341">
    <property type="entry name" value="GSPE_N1E"/>
    <property type="match status" value="1"/>
</dbReference>
<dbReference type="InterPro" id="IPR003593">
    <property type="entry name" value="AAA+_ATPase"/>
</dbReference>
<accession>A0ABX1NVG5</accession>
<comment type="function">
    <text evidence="8">ATPase component of the type II secretion system required for the energy-dependent secretion of extracellular factors such as proteases and toxins from the periplasm. Acts as a molecular motor to provide the energy that is required for assembly of the pseudopilus and the extrusion of substrates generated in the cytoplasm.</text>
</comment>
<comment type="caution">
    <text evidence="10">The sequence shown here is derived from an EMBL/GenBank/DDBJ whole genome shotgun (WGS) entry which is preliminary data.</text>
</comment>
<evidence type="ECO:0000256" key="5">
    <source>
        <dbReference type="ARBA" id="ARBA00022927"/>
    </source>
</evidence>
<keyword evidence="11" id="KW-1185">Reference proteome</keyword>
<reference evidence="10 11" key="1">
    <citation type="submission" date="2019-12" db="EMBL/GenBank/DDBJ databases">
        <title>Comparative genomics gives insights into the taxonomy of the Azoarcus-Aromatoleum group and reveals separate origins of nif in the plant-associated Azoarcus and non-plant-associated Aromatoleum sub-groups.</title>
        <authorList>
            <person name="Lafos M."/>
            <person name="Maluk M."/>
            <person name="Batista M."/>
            <person name="Junghare M."/>
            <person name="Carmona M."/>
            <person name="Faoro H."/>
            <person name="Cruz L.M."/>
            <person name="Battistoni F."/>
            <person name="De Souza E."/>
            <person name="Pedrosa F."/>
            <person name="Chen W.-M."/>
            <person name="Poole P.S."/>
            <person name="Dixon R.A."/>
            <person name="James E.K."/>
        </authorList>
    </citation>
    <scope>NUCLEOTIDE SEQUENCE [LARGE SCALE GENOMIC DNA]</scope>
    <source>
        <strain evidence="10 11">PbN1</strain>
    </source>
</reference>
<dbReference type="SUPFAM" id="SSF52540">
    <property type="entry name" value="P-loop containing nucleoside triphosphate hydrolases"/>
    <property type="match status" value="1"/>
</dbReference>
<comment type="similarity">
    <text evidence="1 8">Belongs to the GSP E family.</text>
</comment>
<comment type="catalytic activity">
    <reaction evidence="7">
        <text>ATP + H2O + cellular proteinSide 1 = ADP + phosphate + cellular proteinSide 2.</text>
        <dbReference type="EC" id="7.4.2.8"/>
    </reaction>
</comment>
<dbReference type="CDD" id="cd01129">
    <property type="entry name" value="PulE-GspE-like"/>
    <property type="match status" value="1"/>
</dbReference>
<evidence type="ECO:0000259" key="9">
    <source>
        <dbReference type="PROSITE" id="PS00662"/>
    </source>
</evidence>
<dbReference type="Proteomes" id="UP000633943">
    <property type="component" value="Unassembled WGS sequence"/>
</dbReference>
<name>A0ABX1NVG5_9RHOO</name>
<keyword evidence="5 8" id="KW-0653">Protein transport</keyword>
<dbReference type="Pfam" id="PF00437">
    <property type="entry name" value="T2SSE"/>
    <property type="match status" value="1"/>
</dbReference>
<evidence type="ECO:0000256" key="2">
    <source>
        <dbReference type="ARBA" id="ARBA00022448"/>
    </source>
</evidence>
<dbReference type="SMART" id="SM00382">
    <property type="entry name" value="AAA"/>
    <property type="match status" value="1"/>
</dbReference>
<dbReference type="PANTHER" id="PTHR30258:SF2">
    <property type="entry name" value="COMG OPERON PROTEIN 1"/>
    <property type="match status" value="1"/>
</dbReference>
<dbReference type="RefSeq" id="WP_169202279.1">
    <property type="nucleotide sequence ID" value="NZ_CP059467.1"/>
</dbReference>
<dbReference type="InterPro" id="IPR027417">
    <property type="entry name" value="P-loop_NTPase"/>
</dbReference>
<dbReference type="SUPFAM" id="SSF160246">
    <property type="entry name" value="EspE N-terminal domain-like"/>
    <property type="match status" value="1"/>
</dbReference>
<dbReference type="PROSITE" id="PS00662">
    <property type="entry name" value="T2SP_E"/>
    <property type="match status" value="1"/>
</dbReference>
<dbReference type="InterPro" id="IPR001482">
    <property type="entry name" value="T2SS/T4SS_dom"/>
</dbReference>
<evidence type="ECO:0000256" key="8">
    <source>
        <dbReference type="RuleBase" id="RU366070"/>
    </source>
</evidence>
<dbReference type="InterPro" id="IPR054757">
    <property type="entry name" value="GSPE_N1E"/>
</dbReference>
<dbReference type="Gene3D" id="3.40.50.300">
    <property type="entry name" value="P-loop containing nucleotide triphosphate hydrolases"/>
    <property type="match status" value="1"/>
</dbReference>
<keyword evidence="4 8" id="KW-0067">ATP-binding</keyword>
<protein>
    <recommendedName>
        <fullName evidence="8">Type II secretion system protein E</fullName>
        <shortName evidence="8">T2SS protein E</shortName>
    </recommendedName>
    <alternativeName>
        <fullName evidence="8">Type II traffic warden ATPase</fullName>
    </alternativeName>
</protein>
<keyword evidence="2 8" id="KW-0813">Transport</keyword>
<evidence type="ECO:0000313" key="10">
    <source>
        <dbReference type="EMBL" id="NMG15631.1"/>
    </source>
</evidence>
<proteinExistence type="inferred from homology"/>
<evidence type="ECO:0000256" key="7">
    <source>
        <dbReference type="ARBA" id="ARBA00034006"/>
    </source>
</evidence>
<comment type="subcellular location">
    <subcellularLocation>
        <location evidence="8">Cell inner membrane</location>
    </subcellularLocation>
</comment>
<keyword evidence="3 8" id="KW-0547">Nucleotide-binding</keyword>
<gene>
    <name evidence="10" type="primary">gspE</name>
    <name evidence="10" type="ORF">GPA24_08765</name>
</gene>
<evidence type="ECO:0000256" key="4">
    <source>
        <dbReference type="ARBA" id="ARBA00022840"/>
    </source>
</evidence>
<dbReference type="Gene3D" id="3.30.300.160">
    <property type="entry name" value="Type II secretion system, protein E, N-terminal domain"/>
    <property type="match status" value="1"/>
</dbReference>
<evidence type="ECO:0000256" key="6">
    <source>
        <dbReference type="ARBA" id="ARBA00022967"/>
    </source>
</evidence>
<dbReference type="PANTHER" id="PTHR30258">
    <property type="entry name" value="TYPE II SECRETION SYSTEM PROTEIN GSPE-RELATED"/>
    <property type="match status" value="1"/>
</dbReference>
<keyword evidence="6" id="KW-1278">Translocase</keyword>